<keyword evidence="4" id="KW-0808">Transferase</keyword>
<dbReference type="Gene3D" id="2.10.70.100">
    <property type="match status" value="1"/>
</dbReference>
<evidence type="ECO:0000256" key="6">
    <source>
        <dbReference type="ARBA" id="ARBA00023012"/>
    </source>
</evidence>
<dbReference type="CDD" id="cd00130">
    <property type="entry name" value="PAS"/>
    <property type="match status" value="1"/>
</dbReference>
<keyword evidence="8" id="KW-0175">Coiled coil</keyword>
<keyword evidence="9" id="KW-0812">Transmembrane</keyword>
<dbReference type="SUPFAM" id="SSF55874">
    <property type="entry name" value="ATPase domain of HSP90 chaperone/DNA topoisomerase II/histidine kinase"/>
    <property type="match status" value="1"/>
</dbReference>
<evidence type="ECO:0000256" key="5">
    <source>
        <dbReference type="ARBA" id="ARBA00022777"/>
    </source>
</evidence>
<dbReference type="PANTHER" id="PTHR45339:SF3">
    <property type="entry name" value="HISTIDINE KINASE"/>
    <property type="match status" value="1"/>
</dbReference>
<dbReference type="EC" id="2.7.13.3" evidence="2"/>
<dbReference type="Gene3D" id="3.30.450.20">
    <property type="entry name" value="PAS domain"/>
    <property type="match status" value="2"/>
</dbReference>
<dbReference type="SMART" id="SM00388">
    <property type="entry name" value="HisKA"/>
    <property type="match status" value="1"/>
</dbReference>
<dbReference type="AlphaFoldDB" id="C7LNH9"/>
<dbReference type="PROSITE" id="PS50112">
    <property type="entry name" value="PAS"/>
    <property type="match status" value="1"/>
</dbReference>
<dbReference type="Pfam" id="PF08447">
    <property type="entry name" value="PAS_3"/>
    <property type="match status" value="1"/>
</dbReference>
<dbReference type="InterPro" id="IPR004358">
    <property type="entry name" value="Sig_transdc_His_kin-like_C"/>
</dbReference>
<dbReference type="SMART" id="SM00387">
    <property type="entry name" value="HATPase_c"/>
    <property type="match status" value="1"/>
</dbReference>
<keyword evidence="15" id="KW-1185">Reference proteome</keyword>
<dbReference type="SUPFAM" id="SSF47384">
    <property type="entry name" value="Homodimeric domain of signal transducing histidine kinase"/>
    <property type="match status" value="1"/>
</dbReference>
<feature type="domain" description="PAC" evidence="13">
    <location>
        <begin position="427"/>
        <end position="480"/>
    </location>
</feature>
<dbReference type="InterPro" id="IPR011006">
    <property type="entry name" value="CheY-like_superfamily"/>
</dbReference>
<dbReference type="Gene3D" id="3.30.565.10">
    <property type="entry name" value="Histidine kinase-like ATPase, C-terminal domain"/>
    <property type="match status" value="1"/>
</dbReference>
<dbReference type="PROSITE" id="PS50110">
    <property type="entry name" value="RESPONSE_REGULATORY"/>
    <property type="match status" value="1"/>
</dbReference>
<dbReference type="CDD" id="cd17546">
    <property type="entry name" value="REC_hyHK_CKI1_RcsC-like"/>
    <property type="match status" value="1"/>
</dbReference>
<sequence length="869" mass="95353">MKRSAEAPVPAVSLLRGTLAVWLLVPCIIVVFALGLALLAEGVNNARETNEHLATALCRYLDIFVSDAHSNLASLARLEGRSDPDHFHAAIRQTQESLTRFQRIVLVDADGIVRFTHPPGFVGVDFPVLFPSESNSTMSRPLYSSATGSLTILMRAKTVSGKMIAGELNLDALLEHLQHFSLDLHGTVVAVTDGFGNLIAHPDMALVRQQTNIGDWRIFKEASEAETFSALAFRDRSFVSDTVAQLPGHQWKVILSTSLWQAMSDTLKIVATIEILLVAYFLILFLSVRRTLNLRIIRPIVEFSKSMTGLAASQQPAPPEPAPFQELGLIEREFRQAISAILESQARLRTSQAILEQAQNIGHMGSWQLDLTDNRLTWSDEAYRIFGATQEDFEPSYERFLAIVHPDDRAAVEHAYASSIEESRESYEIEHRIVRRDDEEIRFVIERCVHERDALGTVIRSVGMVQDITDRKNAEQALERAKEAAESASQAKSEFLANMSHEIRTPLNGVMGILQLLETSAEGQEQKQFCTLALQSANRLNRLLSDILDLSRVEAGKLHIQSEPFRLHETLVQVLDLFVPTAVQSGVELRHHVDPGLPNSIVGDPIRLQQVLGNLIGNAFKFTTTGYVNVEAYPLPAKHPGQLRIFFSVSDTGCGISDKDLKNLFTPFTQVSQGYAKSHQGAGLGLSICKHLVTLMGGNMAVESETGVGTTFSFCVTVGKALGVAVVKAPAEIGASATANGRVLLAEDDEVTQFAVRKLLEKAGYTVSIARNGEEALDLLGAHDFDAVLMDIQMPVMGGIEATRLIRSSATPEAKRSIPIIALTAYAMAGDREKFLDAGMNDYIAKPVQVVELKKALERAQKLGKGEVQ</sequence>
<dbReference type="GO" id="GO:0000155">
    <property type="term" value="F:phosphorelay sensor kinase activity"/>
    <property type="evidence" value="ECO:0007669"/>
    <property type="project" value="InterPro"/>
</dbReference>
<dbReference type="InterPro" id="IPR000700">
    <property type="entry name" value="PAS-assoc_C"/>
</dbReference>
<feature type="domain" description="PAS" evidence="12">
    <location>
        <begin position="369"/>
        <end position="423"/>
    </location>
</feature>
<dbReference type="PROSITE" id="PS50113">
    <property type="entry name" value="PAC"/>
    <property type="match status" value="1"/>
</dbReference>
<dbReference type="FunFam" id="1.10.287.130:FF:000001">
    <property type="entry name" value="Two-component sensor histidine kinase"/>
    <property type="match status" value="1"/>
</dbReference>
<dbReference type="NCBIfam" id="TIGR00229">
    <property type="entry name" value="sensory_box"/>
    <property type="match status" value="1"/>
</dbReference>
<dbReference type="CDD" id="cd16922">
    <property type="entry name" value="HATPase_EvgS-ArcB-TorS-like"/>
    <property type="match status" value="1"/>
</dbReference>
<feature type="transmembrane region" description="Helical" evidence="9">
    <location>
        <begin position="20"/>
        <end position="40"/>
    </location>
</feature>
<organism evidence="14 15">
    <name type="scientific">Desulfomicrobium baculatum (strain DSM 4028 / VKM B-1378 / X)</name>
    <name type="common">Desulfovibrio baculatus</name>
    <dbReference type="NCBI Taxonomy" id="525897"/>
    <lineage>
        <taxon>Bacteria</taxon>
        <taxon>Pseudomonadati</taxon>
        <taxon>Thermodesulfobacteriota</taxon>
        <taxon>Desulfovibrionia</taxon>
        <taxon>Desulfovibrionales</taxon>
        <taxon>Desulfomicrobiaceae</taxon>
        <taxon>Desulfomicrobium</taxon>
    </lineage>
</organism>
<dbReference type="FunFam" id="3.30.565.10:FF:000010">
    <property type="entry name" value="Sensor histidine kinase RcsC"/>
    <property type="match status" value="1"/>
</dbReference>
<dbReference type="PRINTS" id="PR00344">
    <property type="entry name" value="BCTRLSENSOR"/>
</dbReference>
<name>C7LNH9_DESBD</name>
<dbReference type="InterPro" id="IPR003594">
    <property type="entry name" value="HATPase_dom"/>
</dbReference>
<evidence type="ECO:0000256" key="2">
    <source>
        <dbReference type="ARBA" id="ARBA00012438"/>
    </source>
</evidence>
<feature type="transmembrane region" description="Helical" evidence="9">
    <location>
        <begin position="269"/>
        <end position="288"/>
    </location>
</feature>
<dbReference type="Pfam" id="PF00072">
    <property type="entry name" value="Response_reg"/>
    <property type="match status" value="1"/>
</dbReference>
<reference evidence="14 15" key="1">
    <citation type="journal article" date="2009" name="Stand. Genomic Sci.">
        <title>Complete genome sequence of Desulfomicrobium baculatum type strain (X).</title>
        <authorList>
            <person name="Copeland A."/>
            <person name="Spring S."/>
            <person name="Goker M."/>
            <person name="Schneider S."/>
            <person name="Lapidus A."/>
            <person name="Del Rio T.G."/>
            <person name="Tice H."/>
            <person name="Cheng J.F."/>
            <person name="Chen F."/>
            <person name="Nolan M."/>
            <person name="Bruce D."/>
            <person name="Goodwin L."/>
            <person name="Pitluck S."/>
            <person name="Ivanova N."/>
            <person name="Mavrommatis K."/>
            <person name="Ovchinnikova G."/>
            <person name="Pati A."/>
            <person name="Chen A."/>
            <person name="Palaniappan K."/>
            <person name="Land M."/>
            <person name="Hauser L."/>
            <person name="Chang Y.J."/>
            <person name="Jeffries C.C."/>
            <person name="Meincke L."/>
            <person name="Sims D."/>
            <person name="Brettin T."/>
            <person name="Detter J.C."/>
            <person name="Han C."/>
            <person name="Chain P."/>
            <person name="Bristow J."/>
            <person name="Eisen J.A."/>
            <person name="Markowitz V."/>
            <person name="Hugenholtz P."/>
            <person name="Kyrpides N.C."/>
            <person name="Klenk H.P."/>
            <person name="Lucas S."/>
        </authorList>
    </citation>
    <scope>NUCLEOTIDE SEQUENCE [LARGE SCALE GENOMIC DNA]</scope>
    <source>
        <strain evidence="15">DSM 4028 / VKM B-1378 / X</strain>
    </source>
</reference>
<dbReference type="eggNOG" id="COG0745">
    <property type="taxonomic scope" value="Bacteria"/>
</dbReference>
<dbReference type="InterPro" id="IPR001789">
    <property type="entry name" value="Sig_transdc_resp-reg_receiver"/>
</dbReference>
<protein>
    <recommendedName>
        <fullName evidence="2">histidine kinase</fullName>
        <ecNumber evidence="2">2.7.13.3</ecNumber>
    </recommendedName>
</protein>
<dbReference type="InterPro" id="IPR005467">
    <property type="entry name" value="His_kinase_dom"/>
</dbReference>
<keyword evidence="6" id="KW-0902">Two-component regulatory system</keyword>
<evidence type="ECO:0000256" key="9">
    <source>
        <dbReference type="SAM" id="Phobius"/>
    </source>
</evidence>
<dbReference type="RefSeq" id="WP_015772964.1">
    <property type="nucleotide sequence ID" value="NC_013173.1"/>
</dbReference>
<dbReference type="Pfam" id="PF02518">
    <property type="entry name" value="HATPase_c"/>
    <property type="match status" value="1"/>
</dbReference>
<evidence type="ECO:0000256" key="3">
    <source>
        <dbReference type="ARBA" id="ARBA00022553"/>
    </source>
</evidence>
<gene>
    <name evidence="14" type="ordered locus">Dbac_0743</name>
</gene>
<dbReference type="Gene3D" id="1.10.287.130">
    <property type="match status" value="1"/>
</dbReference>
<evidence type="ECO:0000256" key="7">
    <source>
        <dbReference type="PROSITE-ProRule" id="PRU00169"/>
    </source>
</evidence>
<dbReference type="InterPro" id="IPR035965">
    <property type="entry name" value="PAS-like_dom_sf"/>
</dbReference>
<keyword evidence="3 7" id="KW-0597">Phosphoprotein</keyword>
<evidence type="ECO:0000259" key="12">
    <source>
        <dbReference type="PROSITE" id="PS50112"/>
    </source>
</evidence>
<dbReference type="PROSITE" id="PS50109">
    <property type="entry name" value="HIS_KIN"/>
    <property type="match status" value="1"/>
</dbReference>
<dbReference type="Pfam" id="PF00512">
    <property type="entry name" value="HisKA"/>
    <property type="match status" value="1"/>
</dbReference>
<dbReference type="HOGENOM" id="CLU_000445_114_21_7"/>
<evidence type="ECO:0000259" key="10">
    <source>
        <dbReference type="PROSITE" id="PS50109"/>
    </source>
</evidence>
<evidence type="ECO:0000256" key="8">
    <source>
        <dbReference type="SAM" id="Coils"/>
    </source>
</evidence>
<evidence type="ECO:0000256" key="4">
    <source>
        <dbReference type="ARBA" id="ARBA00022679"/>
    </source>
</evidence>
<feature type="domain" description="Histidine kinase" evidence="10">
    <location>
        <begin position="498"/>
        <end position="720"/>
    </location>
</feature>
<keyword evidence="9" id="KW-1133">Transmembrane helix</keyword>
<evidence type="ECO:0000313" key="14">
    <source>
        <dbReference type="EMBL" id="ACU88864.1"/>
    </source>
</evidence>
<dbReference type="STRING" id="525897.Dbac_0743"/>
<evidence type="ECO:0000256" key="1">
    <source>
        <dbReference type="ARBA" id="ARBA00000085"/>
    </source>
</evidence>
<dbReference type="InterPro" id="IPR000014">
    <property type="entry name" value="PAS"/>
</dbReference>
<keyword evidence="9" id="KW-0472">Membrane</keyword>
<feature type="domain" description="Response regulatory" evidence="11">
    <location>
        <begin position="742"/>
        <end position="861"/>
    </location>
</feature>
<dbReference type="PANTHER" id="PTHR45339">
    <property type="entry name" value="HYBRID SIGNAL TRANSDUCTION HISTIDINE KINASE J"/>
    <property type="match status" value="1"/>
</dbReference>
<dbReference type="Gene3D" id="3.40.50.2300">
    <property type="match status" value="1"/>
</dbReference>
<keyword evidence="5 14" id="KW-0418">Kinase</keyword>
<feature type="coiled-coil region" evidence="8">
    <location>
        <begin position="464"/>
        <end position="498"/>
    </location>
</feature>
<accession>C7LNH9</accession>
<evidence type="ECO:0000313" key="15">
    <source>
        <dbReference type="Proteomes" id="UP000002216"/>
    </source>
</evidence>
<evidence type="ECO:0000259" key="11">
    <source>
        <dbReference type="PROSITE" id="PS50110"/>
    </source>
</evidence>
<dbReference type="SUPFAM" id="SSF52172">
    <property type="entry name" value="CheY-like"/>
    <property type="match status" value="1"/>
</dbReference>
<dbReference type="SUPFAM" id="SSF55785">
    <property type="entry name" value="PYP-like sensor domain (PAS domain)"/>
    <property type="match status" value="1"/>
</dbReference>
<dbReference type="SMART" id="SM00448">
    <property type="entry name" value="REC"/>
    <property type="match status" value="1"/>
</dbReference>
<evidence type="ECO:0000259" key="13">
    <source>
        <dbReference type="PROSITE" id="PS50113"/>
    </source>
</evidence>
<dbReference type="InterPro" id="IPR013655">
    <property type="entry name" value="PAS_fold_3"/>
</dbReference>
<dbReference type="InterPro" id="IPR003661">
    <property type="entry name" value="HisK_dim/P_dom"/>
</dbReference>
<dbReference type="Proteomes" id="UP000002216">
    <property type="component" value="Chromosome"/>
</dbReference>
<feature type="modified residue" description="4-aspartylphosphate" evidence="7">
    <location>
        <position position="791"/>
    </location>
</feature>
<dbReference type="eggNOG" id="COG5002">
    <property type="taxonomic scope" value="Bacteria"/>
</dbReference>
<dbReference type="CDD" id="cd00082">
    <property type="entry name" value="HisKA"/>
    <property type="match status" value="1"/>
</dbReference>
<dbReference type="InterPro" id="IPR036097">
    <property type="entry name" value="HisK_dim/P_sf"/>
</dbReference>
<dbReference type="KEGG" id="dba:Dbac_0743"/>
<proteinExistence type="predicted"/>
<comment type="catalytic activity">
    <reaction evidence="1">
        <text>ATP + protein L-histidine = ADP + protein N-phospho-L-histidine.</text>
        <dbReference type="EC" id="2.7.13.3"/>
    </reaction>
</comment>
<dbReference type="InterPro" id="IPR036890">
    <property type="entry name" value="HATPase_C_sf"/>
</dbReference>
<dbReference type="EMBL" id="CP001629">
    <property type="protein sequence ID" value="ACU88864.1"/>
    <property type="molecule type" value="Genomic_DNA"/>
</dbReference>